<evidence type="ECO:0000256" key="4">
    <source>
        <dbReference type="ARBA" id="ARBA00023139"/>
    </source>
</evidence>
<keyword evidence="2 6" id="KW-0732">Signal</keyword>
<feature type="chain" id="PRO_5008527461" evidence="6">
    <location>
        <begin position="31"/>
        <end position="414"/>
    </location>
</feature>
<dbReference type="STRING" id="1462996.AWM70_01830"/>
<dbReference type="Gene3D" id="3.40.190.10">
    <property type="entry name" value="Periplasmic binding protein-like II"/>
    <property type="match status" value="2"/>
</dbReference>
<dbReference type="SUPFAM" id="SSF53850">
    <property type="entry name" value="Periplasmic binding protein-like II"/>
    <property type="match status" value="1"/>
</dbReference>
<dbReference type="PANTHER" id="PTHR43649:SF33">
    <property type="entry name" value="POLYGALACTURONAN_RHAMNOGALACTURONAN-BINDING PROTEIN YTCQ"/>
    <property type="match status" value="1"/>
</dbReference>
<dbReference type="Proteomes" id="UP000092573">
    <property type="component" value="Chromosome"/>
</dbReference>
<gene>
    <name evidence="7" type="ORF">AWM70_01830</name>
</gene>
<reference evidence="7 8" key="1">
    <citation type="submission" date="2016-01" db="EMBL/GenBank/DDBJ databases">
        <title>Complete Genome Sequence of Paenibacillus yonginensis DCY84, a novel Plant Growth-Promoting Bacteria with Elicitation of Induced Systemic Resistance.</title>
        <authorList>
            <person name="Kim Y.J."/>
            <person name="Yang D.C."/>
            <person name="Sukweenadhi J."/>
        </authorList>
    </citation>
    <scope>NUCLEOTIDE SEQUENCE [LARGE SCALE GENOMIC DNA]</scope>
    <source>
        <strain evidence="7 8">DCY84</strain>
    </source>
</reference>
<dbReference type="KEGG" id="pyg:AWM70_01830"/>
<evidence type="ECO:0000256" key="3">
    <source>
        <dbReference type="ARBA" id="ARBA00023136"/>
    </source>
</evidence>
<accession>A0A1B1MWF7</accession>
<evidence type="ECO:0000313" key="8">
    <source>
        <dbReference type="Proteomes" id="UP000092573"/>
    </source>
</evidence>
<keyword evidence="1" id="KW-1003">Cell membrane</keyword>
<proteinExistence type="predicted"/>
<keyword evidence="4" id="KW-0564">Palmitate</keyword>
<feature type="signal peptide" evidence="6">
    <location>
        <begin position="1"/>
        <end position="30"/>
    </location>
</feature>
<dbReference type="Pfam" id="PF01547">
    <property type="entry name" value="SBP_bac_1"/>
    <property type="match status" value="1"/>
</dbReference>
<dbReference type="RefSeq" id="WP_068693855.1">
    <property type="nucleotide sequence ID" value="NZ_CP014167.1"/>
</dbReference>
<keyword evidence="3" id="KW-0472">Membrane</keyword>
<organism evidence="7 8">
    <name type="scientific">Paenibacillus yonginensis</name>
    <dbReference type="NCBI Taxonomy" id="1462996"/>
    <lineage>
        <taxon>Bacteria</taxon>
        <taxon>Bacillati</taxon>
        <taxon>Bacillota</taxon>
        <taxon>Bacilli</taxon>
        <taxon>Bacillales</taxon>
        <taxon>Paenibacillaceae</taxon>
        <taxon>Paenibacillus</taxon>
    </lineage>
</organism>
<evidence type="ECO:0000256" key="2">
    <source>
        <dbReference type="ARBA" id="ARBA00022729"/>
    </source>
</evidence>
<dbReference type="PANTHER" id="PTHR43649">
    <property type="entry name" value="ARABINOSE-BINDING PROTEIN-RELATED"/>
    <property type="match status" value="1"/>
</dbReference>
<dbReference type="OrthoDB" id="9798191at2"/>
<evidence type="ECO:0000256" key="6">
    <source>
        <dbReference type="SAM" id="SignalP"/>
    </source>
</evidence>
<dbReference type="EMBL" id="CP014167">
    <property type="protein sequence ID" value="ANS73477.1"/>
    <property type="molecule type" value="Genomic_DNA"/>
</dbReference>
<dbReference type="PROSITE" id="PS51257">
    <property type="entry name" value="PROKAR_LIPOPROTEIN"/>
    <property type="match status" value="1"/>
</dbReference>
<keyword evidence="8" id="KW-1185">Reference proteome</keyword>
<dbReference type="InterPro" id="IPR006059">
    <property type="entry name" value="SBP"/>
</dbReference>
<evidence type="ECO:0000256" key="5">
    <source>
        <dbReference type="ARBA" id="ARBA00023288"/>
    </source>
</evidence>
<protein>
    <submittedName>
        <fullName evidence="7">ABC transporter substrate-binding protein</fullName>
    </submittedName>
</protein>
<dbReference type="AlphaFoldDB" id="A0A1B1MWF7"/>
<dbReference type="InterPro" id="IPR050490">
    <property type="entry name" value="Bact_solute-bd_prot1"/>
</dbReference>
<evidence type="ECO:0000313" key="7">
    <source>
        <dbReference type="EMBL" id="ANS73477.1"/>
    </source>
</evidence>
<name>A0A1B1MWF7_9BACL</name>
<sequence length="414" mass="46146">MRRFGRTVSVITAVLLAGTLLSSCGGTTSADGKVHIEFFQNKPEAKDSFDKLVAKFNAENPNIEVTQVNPPDAETVLLTRVVKNDEPDIVGMGATDTFSILSQSGIFEDLTGQPLLDRVNPAYVKQITDVTGMADITGVPYATNANGIMYNKEIFRKLNLQVPKTWDELIQTAQAVKAAGIIPFYFTYKDDWQTNLSFNALGPNIVGNDFFKARRAGETTFKEHFREVAEKMLALLDYGHSDNFGKTYADGNRSFARGEAAMYIQGTWAIPELRKTNPDLELGFFPFPTGNDPNKVNLISGVDTLLAITQSSKHKEEAAKFVEFLLQPENIGQYIDEQTAFAAVEGVNQDDPAVAELKPYFEQSRFVDFADHFIPAAVQLNSITQSFLQNHNIDWFLNTLDTEWDKVANRRQTQ</sequence>
<keyword evidence="5" id="KW-0449">Lipoprotein</keyword>
<evidence type="ECO:0000256" key="1">
    <source>
        <dbReference type="ARBA" id="ARBA00022475"/>
    </source>
</evidence>